<proteinExistence type="predicted"/>
<evidence type="ECO:0000313" key="4">
    <source>
        <dbReference type="Proteomes" id="UP001501821"/>
    </source>
</evidence>
<keyword evidence="2" id="KW-0472">Membrane</keyword>
<gene>
    <name evidence="3" type="ORF">GCM10022242_15920</name>
</gene>
<organism evidence="3 4">
    <name type="scientific">Nocardioides panacisoli</name>
    <dbReference type="NCBI Taxonomy" id="627624"/>
    <lineage>
        <taxon>Bacteria</taxon>
        <taxon>Bacillati</taxon>
        <taxon>Actinomycetota</taxon>
        <taxon>Actinomycetes</taxon>
        <taxon>Propionibacteriales</taxon>
        <taxon>Nocardioidaceae</taxon>
        <taxon>Nocardioides</taxon>
    </lineage>
</organism>
<evidence type="ECO:0000256" key="2">
    <source>
        <dbReference type="SAM" id="Phobius"/>
    </source>
</evidence>
<evidence type="ECO:0000256" key="1">
    <source>
        <dbReference type="SAM" id="MobiDB-lite"/>
    </source>
</evidence>
<dbReference type="EMBL" id="BAABAH010000004">
    <property type="protein sequence ID" value="GAA3814572.1"/>
    <property type="molecule type" value="Genomic_DNA"/>
</dbReference>
<evidence type="ECO:0008006" key="5">
    <source>
        <dbReference type="Google" id="ProtNLM"/>
    </source>
</evidence>
<feature type="compositionally biased region" description="Low complexity" evidence="1">
    <location>
        <begin position="1"/>
        <end position="12"/>
    </location>
</feature>
<feature type="transmembrane region" description="Helical" evidence="2">
    <location>
        <begin position="113"/>
        <end position="143"/>
    </location>
</feature>
<feature type="transmembrane region" description="Helical" evidence="2">
    <location>
        <begin position="60"/>
        <end position="93"/>
    </location>
</feature>
<evidence type="ECO:0000313" key="3">
    <source>
        <dbReference type="EMBL" id="GAA3814572.1"/>
    </source>
</evidence>
<reference evidence="4" key="1">
    <citation type="journal article" date="2019" name="Int. J. Syst. Evol. Microbiol.">
        <title>The Global Catalogue of Microorganisms (GCM) 10K type strain sequencing project: providing services to taxonomists for standard genome sequencing and annotation.</title>
        <authorList>
            <consortium name="The Broad Institute Genomics Platform"/>
            <consortium name="The Broad Institute Genome Sequencing Center for Infectious Disease"/>
            <person name="Wu L."/>
            <person name="Ma J."/>
        </authorList>
    </citation>
    <scope>NUCLEOTIDE SEQUENCE [LARGE SCALE GENOMIC DNA]</scope>
    <source>
        <strain evidence="4">JCM 16953</strain>
    </source>
</reference>
<name>A0ABP7IBV8_9ACTN</name>
<dbReference type="Proteomes" id="UP001501821">
    <property type="component" value="Unassembled WGS sequence"/>
</dbReference>
<sequence length="150" mass="15209">MSDQQPPYGDQTPPYPPYSQPWGRPAGEGQPYGTPPNPAYGYGYGYGTAHGGATTSLVVGIISIAASVLGACLCLFVGALGVVIGPVGIALAVKARKEIDAAPQLYTNRANAVGGLVCSIIGTVLGALVLVGSILVLVFYGFVFSTVGGY</sequence>
<comment type="caution">
    <text evidence="3">The sequence shown here is derived from an EMBL/GenBank/DDBJ whole genome shotgun (WGS) entry which is preliminary data.</text>
</comment>
<protein>
    <recommendedName>
        <fullName evidence="5">DUF4190 domain-containing protein</fullName>
    </recommendedName>
</protein>
<keyword evidence="2" id="KW-1133">Transmembrane helix</keyword>
<feature type="region of interest" description="Disordered" evidence="1">
    <location>
        <begin position="1"/>
        <end position="31"/>
    </location>
</feature>
<keyword evidence="2" id="KW-0812">Transmembrane</keyword>
<keyword evidence="4" id="KW-1185">Reference proteome</keyword>
<dbReference type="RefSeq" id="WP_344774099.1">
    <property type="nucleotide sequence ID" value="NZ_BAABAH010000004.1"/>
</dbReference>
<accession>A0ABP7IBV8</accession>